<accession>A0A9D4H374</accession>
<sequence>MVCDGANTVSAPAGDFQTVFGDARQSLRPMGSLKQTPRQSSTLPDSLSDRRGTCRRLPDSLRRCQENHNTNRKLPDYLRWCQTVSQTGGAHARESHTFCDVPRPSLQLLETPRQSVIVPDSLSLRRRLFGNLLQVPRRSLHRQRLSGSLLQVPRRSKRLSDTVWKSPAGARTVLAPSQTV</sequence>
<feature type="region of interest" description="Disordered" evidence="1">
    <location>
        <begin position="28"/>
        <end position="52"/>
    </location>
</feature>
<feature type="compositionally biased region" description="Polar residues" evidence="1">
    <location>
        <begin position="33"/>
        <end position="45"/>
    </location>
</feature>
<reference evidence="2" key="1">
    <citation type="journal article" date="2019" name="bioRxiv">
        <title>The Genome of the Zebra Mussel, Dreissena polymorpha: A Resource for Invasive Species Research.</title>
        <authorList>
            <person name="McCartney M.A."/>
            <person name="Auch B."/>
            <person name="Kono T."/>
            <person name="Mallez S."/>
            <person name="Zhang Y."/>
            <person name="Obille A."/>
            <person name="Becker A."/>
            <person name="Abrahante J.E."/>
            <person name="Garbe J."/>
            <person name="Badalamenti J.P."/>
            <person name="Herman A."/>
            <person name="Mangelson H."/>
            <person name="Liachko I."/>
            <person name="Sullivan S."/>
            <person name="Sone E.D."/>
            <person name="Koren S."/>
            <person name="Silverstein K.A.T."/>
            <person name="Beckman K.B."/>
            <person name="Gohl D.M."/>
        </authorList>
    </citation>
    <scope>NUCLEOTIDE SEQUENCE</scope>
    <source>
        <strain evidence="2">Duluth1</strain>
        <tissue evidence="2">Whole animal</tissue>
    </source>
</reference>
<evidence type="ECO:0000256" key="1">
    <source>
        <dbReference type="SAM" id="MobiDB-lite"/>
    </source>
</evidence>
<proteinExistence type="predicted"/>
<dbReference type="AlphaFoldDB" id="A0A9D4H374"/>
<comment type="caution">
    <text evidence="2">The sequence shown here is derived from an EMBL/GenBank/DDBJ whole genome shotgun (WGS) entry which is preliminary data.</text>
</comment>
<evidence type="ECO:0000313" key="2">
    <source>
        <dbReference type="EMBL" id="KAH3826650.1"/>
    </source>
</evidence>
<dbReference type="EMBL" id="JAIWYP010000005">
    <property type="protein sequence ID" value="KAH3826650.1"/>
    <property type="molecule type" value="Genomic_DNA"/>
</dbReference>
<evidence type="ECO:0000313" key="3">
    <source>
        <dbReference type="Proteomes" id="UP000828390"/>
    </source>
</evidence>
<reference evidence="2" key="2">
    <citation type="submission" date="2020-11" db="EMBL/GenBank/DDBJ databases">
        <authorList>
            <person name="McCartney M.A."/>
            <person name="Auch B."/>
            <person name="Kono T."/>
            <person name="Mallez S."/>
            <person name="Becker A."/>
            <person name="Gohl D.M."/>
            <person name="Silverstein K.A.T."/>
            <person name="Koren S."/>
            <person name="Bechman K.B."/>
            <person name="Herman A."/>
            <person name="Abrahante J.E."/>
            <person name="Garbe J."/>
        </authorList>
    </citation>
    <scope>NUCLEOTIDE SEQUENCE</scope>
    <source>
        <strain evidence="2">Duluth1</strain>
        <tissue evidence="2">Whole animal</tissue>
    </source>
</reference>
<keyword evidence="3" id="KW-1185">Reference proteome</keyword>
<dbReference type="Proteomes" id="UP000828390">
    <property type="component" value="Unassembled WGS sequence"/>
</dbReference>
<name>A0A9D4H374_DREPO</name>
<gene>
    <name evidence="2" type="ORF">DPMN_128559</name>
</gene>
<protein>
    <submittedName>
        <fullName evidence="2">Uncharacterized protein</fullName>
    </submittedName>
</protein>
<organism evidence="2 3">
    <name type="scientific">Dreissena polymorpha</name>
    <name type="common">Zebra mussel</name>
    <name type="synonym">Mytilus polymorpha</name>
    <dbReference type="NCBI Taxonomy" id="45954"/>
    <lineage>
        <taxon>Eukaryota</taxon>
        <taxon>Metazoa</taxon>
        <taxon>Spiralia</taxon>
        <taxon>Lophotrochozoa</taxon>
        <taxon>Mollusca</taxon>
        <taxon>Bivalvia</taxon>
        <taxon>Autobranchia</taxon>
        <taxon>Heteroconchia</taxon>
        <taxon>Euheterodonta</taxon>
        <taxon>Imparidentia</taxon>
        <taxon>Neoheterodontei</taxon>
        <taxon>Myida</taxon>
        <taxon>Dreissenoidea</taxon>
        <taxon>Dreissenidae</taxon>
        <taxon>Dreissena</taxon>
    </lineage>
</organism>